<reference evidence="4 5" key="1">
    <citation type="submission" date="2016-04" db="EMBL/GenBank/DDBJ databases">
        <title>Chloroflexus islandicus sp. nov., a thermophilic filamentous anoxygenic phototrophic bacterium from geyser Strokkur (Iceland).</title>
        <authorList>
            <person name="Gaisin V.A."/>
            <person name="Kalashnikov A.M."/>
            <person name="Sukhacheva M.V."/>
            <person name="Grouzdev D.S."/>
            <person name="Ivanov T.M."/>
            <person name="Kuznetsov B."/>
            <person name="Gorlenko V.M."/>
        </authorList>
    </citation>
    <scope>NUCLEOTIDE SEQUENCE [LARGE SCALE GENOMIC DNA]</scope>
    <source>
        <strain evidence="5">isl-2</strain>
    </source>
</reference>
<feature type="active site" description="Proton acceptor" evidence="2">
    <location>
        <position position="136"/>
    </location>
</feature>
<dbReference type="RefSeq" id="WP_066791702.1">
    <property type="nucleotide sequence ID" value="NZ_LWQS01000125.1"/>
</dbReference>
<name>A0A178LRF5_9CHLR</name>
<keyword evidence="1 2" id="KW-0378">Hydrolase</keyword>
<dbReference type="OrthoDB" id="9789350at2"/>
<feature type="domain" description="Phosphoesterase HXTX" evidence="3">
    <location>
        <begin position="18"/>
        <end position="100"/>
    </location>
</feature>
<proteinExistence type="inferred from homology"/>
<comment type="function">
    <text evidence="2">Hydrolyzes RNA 2',3'-cyclic phosphodiester to an RNA 2'-phosphomonoester.</text>
</comment>
<dbReference type="AlphaFoldDB" id="A0A178LRF5"/>
<dbReference type="GO" id="GO:0016874">
    <property type="term" value="F:ligase activity"/>
    <property type="evidence" value="ECO:0007669"/>
    <property type="project" value="UniProtKB-KW"/>
</dbReference>
<comment type="catalytic activity">
    <reaction evidence="2">
        <text>a 3'-end 2',3'-cyclophospho-ribonucleotide-RNA + H2O = a 3'-end 2'-phospho-ribonucleotide-RNA + H(+)</text>
        <dbReference type="Rhea" id="RHEA:11828"/>
        <dbReference type="Rhea" id="RHEA-COMP:10464"/>
        <dbReference type="Rhea" id="RHEA-COMP:17353"/>
        <dbReference type="ChEBI" id="CHEBI:15377"/>
        <dbReference type="ChEBI" id="CHEBI:15378"/>
        <dbReference type="ChEBI" id="CHEBI:83064"/>
        <dbReference type="ChEBI" id="CHEBI:173113"/>
        <dbReference type="EC" id="3.1.4.58"/>
    </reaction>
</comment>
<dbReference type="InterPro" id="IPR014051">
    <property type="entry name" value="Phosphoesterase_HXTX"/>
</dbReference>
<dbReference type="InterPro" id="IPR004175">
    <property type="entry name" value="RNA_CPDase"/>
</dbReference>
<evidence type="ECO:0000313" key="4">
    <source>
        <dbReference type="EMBL" id="OAN36346.1"/>
    </source>
</evidence>
<dbReference type="GO" id="GO:0004113">
    <property type="term" value="F:2',3'-cyclic-nucleotide 3'-phosphodiesterase activity"/>
    <property type="evidence" value="ECO:0007669"/>
    <property type="project" value="InterPro"/>
</dbReference>
<keyword evidence="4" id="KW-0436">Ligase</keyword>
<gene>
    <name evidence="4" type="ORF">A6A03_06240</name>
</gene>
<sequence>MSQPLPTSEPTLRLFIALDLPDEVRRELRDVQMRLSAHSRAVRWSDPVGMHLTLHFLGETPERLVEPLLAGMRAITAPALRLSLDRLGCFPPTGSLRVVWVGLSGDLAGLATLYQSLAGVVQSVGLPTDPRPFTPHITLARARPEATPAELRALRAALPAVIPQPLAWQSERPILFRSQLTPRGAIYTPLG</sequence>
<evidence type="ECO:0000259" key="3">
    <source>
        <dbReference type="Pfam" id="PF02834"/>
    </source>
</evidence>
<dbReference type="SUPFAM" id="SSF55144">
    <property type="entry name" value="LigT-like"/>
    <property type="match status" value="1"/>
</dbReference>
<dbReference type="NCBIfam" id="TIGR02258">
    <property type="entry name" value="2_5_ligase"/>
    <property type="match status" value="1"/>
</dbReference>
<accession>A0A178LRF5</accession>
<dbReference type="EMBL" id="LWQS01000125">
    <property type="protein sequence ID" value="OAN36346.1"/>
    <property type="molecule type" value="Genomic_DNA"/>
</dbReference>
<dbReference type="PANTHER" id="PTHR35561:SF1">
    <property type="entry name" value="RNA 2',3'-CYCLIC PHOSPHODIESTERASE"/>
    <property type="match status" value="1"/>
</dbReference>
<feature type="short sequence motif" description="HXTX 1" evidence="2">
    <location>
        <begin position="51"/>
        <end position="54"/>
    </location>
</feature>
<keyword evidence="5" id="KW-1185">Reference proteome</keyword>
<feature type="active site" description="Proton donor" evidence="2">
    <location>
        <position position="51"/>
    </location>
</feature>
<dbReference type="Proteomes" id="UP000078287">
    <property type="component" value="Unassembled WGS sequence"/>
</dbReference>
<dbReference type="Gene3D" id="3.90.1140.10">
    <property type="entry name" value="Cyclic phosphodiesterase"/>
    <property type="match status" value="1"/>
</dbReference>
<dbReference type="PANTHER" id="PTHR35561">
    <property type="entry name" value="RNA 2',3'-CYCLIC PHOSPHODIESTERASE"/>
    <property type="match status" value="1"/>
</dbReference>
<dbReference type="EC" id="3.1.4.58" evidence="2"/>
<organism evidence="4 5">
    <name type="scientific">Chloroflexus islandicus</name>
    <dbReference type="NCBI Taxonomy" id="1707952"/>
    <lineage>
        <taxon>Bacteria</taxon>
        <taxon>Bacillati</taxon>
        <taxon>Chloroflexota</taxon>
        <taxon>Chloroflexia</taxon>
        <taxon>Chloroflexales</taxon>
        <taxon>Chloroflexineae</taxon>
        <taxon>Chloroflexaceae</taxon>
        <taxon>Chloroflexus</taxon>
    </lineage>
</organism>
<feature type="short sequence motif" description="HXTX 2" evidence="2">
    <location>
        <begin position="136"/>
        <end position="139"/>
    </location>
</feature>
<comment type="caution">
    <text evidence="4">The sequence shown here is derived from an EMBL/GenBank/DDBJ whole genome shotgun (WGS) entry which is preliminary data.</text>
</comment>
<dbReference type="InterPro" id="IPR009097">
    <property type="entry name" value="Cyclic_Pdiesterase"/>
</dbReference>
<evidence type="ECO:0000313" key="5">
    <source>
        <dbReference type="Proteomes" id="UP000078287"/>
    </source>
</evidence>
<dbReference type="HAMAP" id="MF_01940">
    <property type="entry name" value="RNA_CPDase"/>
    <property type="match status" value="1"/>
</dbReference>
<evidence type="ECO:0000256" key="1">
    <source>
        <dbReference type="ARBA" id="ARBA00022801"/>
    </source>
</evidence>
<dbReference type="STRING" id="1707952.A6A03_06240"/>
<dbReference type="Pfam" id="PF02834">
    <property type="entry name" value="LigT_PEase"/>
    <property type="match status" value="2"/>
</dbReference>
<evidence type="ECO:0000256" key="2">
    <source>
        <dbReference type="HAMAP-Rule" id="MF_01940"/>
    </source>
</evidence>
<dbReference type="GO" id="GO:0008664">
    <property type="term" value="F:RNA 2',3'-cyclic 3'-phosphodiesterase activity"/>
    <property type="evidence" value="ECO:0007669"/>
    <property type="project" value="UniProtKB-EC"/>
</dbReference>
<comment type="similarity">
    <text evidence="2">Belongs to the 2H phosphoesterase superfamily. ThpR family.</text>
</comment>
<feature type="domain" description="Phosphoesterase HXTX" evidence="3">
    <location>
        <begin position="109"/>
        <end position="187"/>
    </location>
</feature>
<protein>
    <recommendedName>
        <fullName evidence="2">RNA 2',3'-cyclic phosphodiesterase</fullName>
        <shortName evidence="2">RNA 2',3'-CPDase</shortName>
        <ecNumber evidence="2">3.1.4.58</ecNumber>
    </recommendedName>
</protein>